<keyword evidence="1" id="KW-0175">Coiled coil</keyword>
<proteinExistence type="predicted"/>
<protein>
    <submittedName>
        <fullName evidence="2">Uncharacterized protein</fullName>
    </submittedName>
</protein>
<sequence length="377" mass="40038">MVNKHNQPVNDKGQRINNAGQLINTKGQPINERGQLINAQNQTINSQGRAVNDNGHLIDAQGRTVNTFGRVIDDKGHYIDNDKKLVNKEGFLVDKTGRALDKDGKVARDQASAVKGNNEPHPDMLPPPLKARVFKWQGKELPPASLPKATVAQVAGRLSDAEKLIKSGVISQSPGAGLIARDAGISAGVTGLVSAPINVAAYSGSVAVGEAIKASYLPAPLVPPPPTAKSTVELPAAAPGDAAAAVKEAEEAAAQALYPRLNDAQIVSLTVTNLSIALRYGETEQHFIPGQYWPSAPLERMEQLENMLDFAEEHTKTLADDKEVYFKSFLPKQKAADGLAGLGARVDALEGRLAALNKAQGLIIDKLNATSQEEELA</sequence>
<evidence type="ECO:0000256" key="1">
    <source>
        <dbReference type="SAM" id="Coils"/>
    </source>
</evidence>
<name>A0A5N7JU25_9PSED</name>
<dbReference type="EMBL" id="VUBA01000071">
    <property type="protein sequence ID" value="MPQ84815.1"/>
    <property type="molecule type" value="Genomic_DNA"/>
</dbReference>
<dbReference type="RefSeq" id="WP_152749552.1">
    <property type="nucleotide sequence ID" value="NZ_JBLZPT010000014.1"/>
</dbReference>
<reference evidence="2 3" key="1">
    <citation type="submission" date="2019-09" db="EMBL/GenBank/DDBJ databases">
        <title>The draft genomes of Allium pathogen Pseudomonas sp.</title>
        <authorList>
            <person name="Fujikawa T."/>
            <person name="Sawada H."/>
        </authorList>
    </citation>
    <scope>NUCLEOTIDE SEQUENCE [LARGE SCALE GENOMIC DNA]</scope>
    <source>
        <strain evidence="2 3">MAFF 730085</strain>
    </source>
</reference>
<feature type="coiled-coil region" evidence="1">
    <location>
        <begin position="301"/>
        <end position="359"/>
    </location>
</feature>
<dbReference type="AlphaFoldDB" id="A0A5N7JU25"/>
<dbReference type="Proteomes" id="UP000325438">
    <property type="component" value="Unassembled WGS sequence"/>
</dbReference>
<comment type="caution">
    <text evidence="2">The sequence shown here is derived from an EMBL/GenBank/DDBJ whole genome shotgun (WGS) entry which is preliminary data.</text>
</comment>
<gene>
    <name evidence="2" type="ORF">F0170_12985</name>
</gene>
<organism evidence="2 3">
    <name type="scientific">Pseudomonas kitaguniensis</name>
    <dbReference type="NCBI Taxonomy" id="2607908"/>
    <lineage>
        <taxon>Bacteria</taxon>
        <taxon>Pseudomonadati</taxon>
        <taxon>Pseudomonadota</taxon>
        <taxon>Gammaproteobacteria</taxon>
        <taxon>Pseudomonadales</taxon>
        <taxon>Pseudomonadaceae</taxon>
        <taxon>Pseudomonas</taxon>
    </lineage>
</organism>
<evidence type="ECO:0000313" key="2">
    <source>
        <dbReference type="EMBL" id="MPQ84815.1"/>
    </source>
</evidence>
<accession>A0A5N7JU25</accession>
<evidence type="ECO:0000313" key="3">
    <source>
        <dbReference type="Proteomes" id="UP000325438"/>
    </source>
</evidence>